<comment type="caution">
    <text evidence="1">The sequence shown here is derived from an EMBL/GenBank/DDBJ whole genome shotgun (WGS) entry which is preliminary data.</text>
</comment>
<evidence type="ECO:0000313" key="1">
    <source>
        <dbReference type="EMBL" id="KAF6033920.1"/>
    </source>
</evidence>
<gene>
    <name evidence="1" type="ORF">EB796_007771</name>
</gene>
<dbReference type="AlphaFoldDB" id="A0A7J7K5L0"/>
<organism evidence="1 2">
    <name type="scientific">Bugula neritina</name>
    <name type="common">Brown bryozoan</name>
    <name type="synonym">Sertularia neritina</name>
    <dbReference type="NCBI Taxonomy" id="10212"/>
    <lineage>
        <taxon>Eukaryota</taxon>
        <taxon>Metazoa</taxon>
        <taxon>Spiralia</taxon>
        <taxon>Lophotrochozoa</taxon>
        <taxon>Bryozoa</taxon>
        <taxon>Gymnolaemata</taxon>
        <taxon>Cheilostomatida</taxon>
        <taxon>Flustrina</taxon>
        <taxon>Buguloidea</taxon>
        <taxon>Bugulidae</taxon>
        <taxon>Bugula</taxon>
    </lineage>
</organism>
<evidence type="ECO:0000313" key="2">
    <source>
        <dbReference type="Proteomes" id="UP000593567"/>
    </source>
</evidence>
<protein>
    <submittedName>
        <fullName evidence="1">Uncharacterized protein</fullName>
    </submittedName>
</protein>
<dbReference type="Proteomes" id="UP000593567">
    <property type="component" value="Unassembled WGS sequence"/>
</dbReference>
<name>A0A7J7K5L0_BUGNE</name>
<dbReference type="EMBL" id="VXIV02001204">
    <property type="protein sequence ID" value="KAF6033920.1"/>
    <property type="molecule type" value="Genomic_DNA"/>
</dbReference>
<sequence>MPTQYCVALLAEPTRNSSLNSSVQPGLPNMASAFNFSSAPDSLNMRQAGAGRGYDMTDDASRTDSVAEYVLLHCLYISHYHK</sequence>
<reference evidence="1" key="1">
    <citation type="submission" date="2020-06" db="EMBL/GenBank/DDBJ databases">
        <title>Draft genome of Bugula neritina, a colonial animal packing powerful symbionts and potential medicines.</title>
        <authorList>
            <person name="Rayko M."/>
        </authorList>
    </citation>
    <scope>NUCLEOTIDE SEQUENCE [LARGE SCALE GENOMIC DNA]</scope>
    <source>
        <strain evidence="1">Kwan_BN1</strain>
    </source>
</reference>
<accession>A0A7J7K5L0</accession>
<keyword evidence="2" id="KW-1185">Reference proteome</keyword>
<proteinExistence type="predicted"/>